<dbReference type="EC" id="4.2.1.134" evidence="4"/>
<dbReference type="GO" id="GO:0030148">
    <property type="term" value="P:sphingolipid biosynthetic process"/>
    <property type="evidence" value="ECO:0007669"/>
    <property type="project" value="TreeGrafter"/>
</dbReference>
<keyword evidence="11" id="KW-0275">Fatty acid biosynthesis</keyword>
<evidence type="ECO:0000256" key="5">
    <source>
        <dbReference type="ARBA" id="ARBA00022516"/>
    </source>
</evidence>
<evidence type="ECO:0000256" key="12">
    <source>
        <dbReference type="ARBA" id="ARBA00023239"/>
    </source>
</evidence>
<dbReference type="GO" id="GO:0102158">
    <property type="term" value="F:very-long-chain (3R)-3-hydroxyacyl-CoA dehydratase activity"/>
    <property type="evidence" value="ECO:0007669"/>
    <property type="project" value="UniProtKB-EC"/>
</dbReference>
<dbReference type="VEuPathDB" id="FungiDB:H310_08405"/>
<evidence type="ECO:0000313" key="16">
    <source>
        <dbReference type="Proteomes" id="UP000285060"/>
    </source>
</evidence>
<evidence type="ECO:0000256" key="3">
    <source>
        <dbReference type="ARBA" id="ARBA00007811"/>
    </source>
</evidence>
<evidence type="ECO:0000256" key="4">
    <source>
        <dbReference type="ARBA" id="ARBA00013122"/>
    </source>
</evidence>
<proteinExistence type="inferred from homology"/>
<dbReference type="GO" id="GO:0030497">
    <property type="term" value="P:fatty acid elongation"/>
    <property type="evidence" value="ECO:0007669"/>
    <property type="project" value="TreeGrafter"/>
</dbReference>
<protein>
    <recommendedName>
        <fullName evidence="4">very-long-chain (3R)-3-hydroxyacyl-CoA dehydratase</fullName>
        <ecNumber evidence="4">4.2.1.134</ecNumber>
    </recommendedName>
</protein>
<dbReference type="GO" id="GO:0042761">
    <property type="term" value="P:very long-chain fatty acid biosynthetic process"/>
    <property type="evidence" value="ECO:0007669"/>
    <property type="project" value="TreeGrafter"/>
</dbReference>
<comment type="pathway">
    <text evidence="2">Lipid metabolism; fatty acid biosynthesis.</text>
</comment>
<evidence type="ECO:0000256" key="1">
    <source>
        <dbReference type="ARBA" id="ARBA00004141"/>
    </source>
</evidence>
<keyword evidence="16" id="KW-1185">Reference proteome</keyword>
<dbReference type="EMBL" id="QUSY01000734">
    <property type="protein sequence ID" value="RHY27630.1"/>
    <property type="molecule type" value="Genomic_DNA"/>
</dbReference>
<evidence type="ECO:0000256" key="9">
    <source>
        <dbReference type="ARBA" id="ARBA00023098"/>
    </source>
</evidence>
<keyword evidence="7" id="KW-0276">Fatty acid metabolism</keyword>
<dbReference type="PANTHER" id="PTHR11035">
    <property type="entry name" value="VERY-LONG-CHAIN (3R)-3-HYDROXYACYL-COA DEHYDRATASE"/>
    <property type="match status" value="1"/>
</dbReference>
<comment type="caution">
    <text evidence="15">The sequence shown here is derived from an EMBL/GenBank/DDBJ whole genome shotgun (WGS) entry which is preliminary data.</text>
</comment>
<reference evidence="15 16" key="1">
    <citation type="submission" date="2018-08" db="EMBL/GenBank/DDBJ databases">
        <title>Aphanomyces genome sequencing and annotation.</title>
        <authorList>
            <person name="Minardi D."/>
            <person name="Oidtmann B."/>
            <person name="Van Der Giezen M."/>
            <person name="Studholme D.J."/>
        </authorList>
    </citation>
    <scope>NUCLEOTIDE SEQUENCE [LARGE SCALE GENOMIC DNA]</scope>
    <source>
        <strain evidence="15 16">NJM0002</strain>
    </source>
</reference>
<evidence type="ECO:0000256" key="6">
    <source>
        <dbReference type="ARBA" id="ARBA00022692"/>
    </source>
</evidence>
<comment type="subcellular location">
    <subcellularLocation>
        <location evidence="1">Membrane</location>
        <topology evidence="1">Multi-pass membrane protein</topology>
    </subcellularLocation>
</comment>
<evidence type="ECO:0000256" key="14">
    <source>
        <dbReference type="SAM" id="Phobius"/>
    </source>
</evidence>
<accession>A0A3R6Z1M9</accession>
<evidence type="ECO:0000256" key="10">
    <source>
        <dbReference type="ARBA" id="ARBA00023136"/>
    </source>
</evidence>
<keyword evidence="12" id="KW-0456">Lyase</keyword>
<sequence length="170" mass="19043">MALIKTAYLVLFNLASSLGWAYVLGQTFQLVYADQDIALSSAKLWGVIDTPLKVVQTMAVFEALHAMLGLVRSPVPDWLFFLRYHLFMVLYPSGVTGEVTCMVKALPFLSTGAYSIQMPNTHNISVSLYVIVLLTLVVYAPGLPFMYTHMNVQRKKAYAKKNETKTLKKD</sequence>
<keyword evidence="10 14" id="KW-0472">Membrane</keyword>
<keyword evidence="8 14" id="KW-1133">Transmembrane helix</keyword>
<dbReference type="PANTHER" id="PTHR11035:SF3">
    <property type="entry name" value="VERY-LONG-CHAIN (3R)-3-HYDROXYACYL-COA DEHYDRATASE"/>
    <property type="match status" value="1"/>
</dbReference>
<organism evidence="15 16">
    <name type="scientific">Aphanomyces invadans</name>
    <dbReference type="NCBI Taxonomy" id="157072"/>
    <lineage>
        <taxon>Eukaryota</taxon>
        <taxon>Sar</taxon>
        <taxon>Stramenopiles</taxon>
        <taxon>Oomycota</taxon>
        <taxon>Saprolegniomycetes</taxon>
        <taxon>Saprolegniales</taxon>
        <taxon>Verrucalvaceae</taxon>
        <taxon>Aphanomyces</taxon>
    </lineage>
</organism>
<gene>
    <name evidence="15" type="ORF">DYB32_006664</name>
</gene>
<dbReference type="UniPathway" id="UPA00094"/>
<name>A0A3R6Z1M9_9STRA</name>
<comment type="similarity">
    <text evidence="3">Belongs to the very long-chain fatty acids dehydratase HACD family.</text>
</comment>
<evidence type="ECO:0000256" key="2">
    <source>
        <dbReference type="ARBA" id="ARBA00005194"/>
    </source>
</evidence>
<dbReference type="InterPro" id="IPR007482">
    <property type="entry name" value="Tyr_Pase-like_PTPLA"/>
</dbReference>
<evidence type="ECO:0000256" key="11">
    <source>
        <dbReference type="ARBA" id="ARBA00023160"/>
    </source>
</evidence>
<evidence type="ECO:0000256" key="7">
    <source>
        <dbReference type="ARBA" id="ARBA00022832"/>
    </source>
</evidence>
<evidence type="ECO:0000256" key="13">
    <source>
        <dbReference type="ARBA" id="ARBA00036671"/>
    </source>
</evidence>
<feature type="transmembrane region" description="Helical" evidence="14">
    <location>
        <begin position="7"/>
        <end position="32"/>
    </location>
</feature>
<keyword evidence="6 14" id="KW-0812">Transmembrane</keyword>
<dbReference type="AlphaFoldDB" id="A0A3R6Z1M9"/>
<comment type="catalytic activity">
    <reaction evidence="13">
        <text>a very-long-chain (3R)-3-hydroxyacyl-CoA = a very-long-chain (2E)-enoyl-CoA + H2O</text>
        <dbReference type="Rhea" id="RHEA:45812"/>
        <dbReference type="ChEBI" id="CHEBI:15377"/>
        <dbReference type="ChEBI" id="CHEBI:83728"/>
        <dbReference type="ChEBI" id="CHEBI:85440"/>
        <dbReference type="EC" id="4.2.1.134"/>
    </reaction>
</comment>
<dbReference type="Pfam" id="PF04387">
    <property type="entry name" value="PTPLA"/>
    <property type="match status" value="1"/>
</dbReference>
<keyword evidence="9" id="KW-0443">Lipid metabolism</keyword>
<evidence type="ECO:0000313" key="15">
    <source>
        <dbReference type="EMBL" id="RHY27630.1"/>
    </source>
</evidence>
<feature type="transmembrane region" description="Helical" evidence="14">
    <location>
        <begin position="126"/>
        <end position="147"/>
    </location>
</feature>
<evidence type="ECO:0000256" key="8">
    <source>
        <dbReference type="ARBA" id="ARBA00022989"/>
    </source>
</evidence>
<dbReference type="Proteomes" id="UP000285060">
    <property type="component" value="Unassembled WGS sequence"/>
</dbReference>
<dbReference type="GO" id="GO:0005789">
    <property type="term" value="C:endoplasmic reticulum membrane"/>
    <property type="evidence" value="ECO:0007669"/>
    <property type="project" value="TreeGrafter"/>
</dbReference>
<keyword evidence="5" id="KW-0444">Lipid biosynthesis</keyword>